<reference evidence="3" key="1">
    <citation type="submission" date="2020-10" db="EMBL/GenBank/DDBJ databases">
        <authorList>
            <person name="Gilroy R."/>
        </authorList>
    </citation>
    <scope>NUCLEOTIDE SEQUENCE</scope>
    <source>
        <strain evidence="3">2889</strain>
    </source>
</reference>
<evidence type="ECO:0000256" key="1">
    <source>
        <dbReference type="SAM" id="SignalP"/>
    </source>
</evidence>
<feature type="domain" description="DUF4296" evidence="2">
    <location>
        <begin position="28"/>
        <end position="118"/>
    </location>
</feature>
<dbReference type="EMBL" id="JADIMZ010000010">
    <property type="protein sequence ID" value="MBO8431801.1"/>
    <property type="molecule type" value="Genomic_DNA"/>
</dbReference>
<name>A0A9D9DQP4_9BACT</name>
<dbReference type="PROSITE" id="PS51257">
    <property type="entry name" value="PROKAR_LIPOPROTEIN"/>
    <property type="match status" value="1"/>
</dbReference>
<proteinExistence type="predicted"/>
<evidence type="ECO:0000313" key="3">
    <source>
        <dbReference type="EMBL" id="MBO8431801.1"/>
    </source>
</evidence>
<evidence type="ECO:0000259" key="2">
    <source>
        <dbReference type="Pfam" id="PF14129"/>
    </source>
</evidence>
<sequence length="128" mass="15068">MKRILSRIPITALLLSSVLLSACHGDRPEPFLDKEQMISLLTDIRLAESQLYNNRETDPKISDKVMEQRALDVYVPIFKDYGINYRQYQNLLTYYMNHPDDLEEIMQEVADKLTRQEAEFDGKENRNQ</sequence>
<reference evidence="3" key="2">
    <citation type="journal article" date="2021" name="PeerJ">
        <title>Extensive microbial diversity within the chicken gut microbiome revealed by metagenomics and culture.</title>
        <authorList>
            <person name="Gilroy R."/>
            <person name="Ravi A."/>
            <person name="Getino M."/>
            <person name="Pursley I."/>
            <person name="Horton D.L."/>
            <person name="Alikhan N.F."/>
            <person name="Baker D."/>
            <person name="Gharbi K."/>
            <person name="Hall N."/>
            <person name="Watson M."/>
            <person name="Adriaenssens E.M."/>
            <person name="Foster-Nyarko E."/>
            <person name="Jarju S."/>
            <person name="Secka A."/>
            <person name="Antonio M."/>
            <person name="Oren A."/>
            <person name="Chaudhuri R.R."/>
            <person name="La Ragione R."/>
            <person name="Hildebrand F."/>
            <person name="Pallen M.J."/>
        </authorList>
    </citation>
    <scope>NUCLEOTIDE SEQUENCE</scope>
    <source>
        <strain evidence="3">2889</strain>
    </source>
</reference>
<organism evidence="3 4">
    <name type="scientific">Candidatus Pullibacteroides excrementavium</name>
    <dbReference type="NCBI Taxonomy" id="2840905"/>
    <lineage>
        <taxon>Bacteria</taxon>
        <taxon>Pseudomonadati</taxon>
        <taxon>Bacteroidota</taxon>
        <taxon>Bacteroidia</taxon>
        <taxon>Bacteroidales</taxon>
        <taxon>Candidatus Pullibacteroides</taxon>
    </lineage>
</organism>
<protein>
    <submittedName>
        <fullName evidence="3">DUF4296 domain-containing protein</fullName>
    </submittedName>
</protein>
<dbReference type="InterPro" id="IPR025381">
    <property type="entry name" value="DUF4296"/>
</dbReference>
<dbReference type="AlphaFoldDB" id="A0A9D9DQP4"/>
<feature type="chain" id="PRO_5039112069" evidence="1">
    <location>
        <begin position="22"/>
        <end position="128"/>
    </location>
</feature>
<accession>A0A9D9DQP4</accession>
<dbReference type="Pfam" id="PF14129">
    <property type="entry name" value="DUF4296"/>
    <property type="match status" value="1"/>
</dbReference>
<dbReference type="Proteomes" id="UP000823612">
    <property type="component" value="Unassembled WGS sequence"/>
</dbReference>
<feature type="signal peptide" evidence="1">
    <location>
        <begin position="1"/>
        <end position="21"/>
    </location>
</feature>
<evidence type="ECO:0000313" key="4">
    <source>
        <dbReference type="Proteomes" id="UP000823612"/>
    </source>
</evidence>
<keyword evidence="1" id="KW-0732">Signal</keyword>
<comment type="caution">
    <text evidence="3">The sequence shown here is derived from an EMBL/GenBank/DDBJ whole genome shotgun (WGS) entry which is preliminary data.</text>
</comment>
<gene>
    <name evidence="3" type="ORF">IAB08_00700</name>
</gene>